<dbReference type="GO" id="GO:0000706">
    <property type="term" value="P:meiotic DNA double-strand break processing"/>
    <property type="evidence" value="ECO:0007669"/>
    <property type="project" value="TreeGrafter"/>
</dbReference>
<dbReference type="Proteomes" id="UP000265520">
    <property type="component" value="Unassembled WGS sequence"/>
</dbReference>
<dbReference type="InterPro" id="IPR002815">
    <property type="entry name" value="Spo11/TopoVI_A"/>
</dbReference>
<organism evidence="3 4">
    <name type="scientific">Trifolium medium</name>
    <dbReference type="NCBI Taxonomy" id="97028"/>
    <lineage>
        <taxon>Eukaryota</taxon>
        <taxon>Viridiplantae</taxon>
        <taxon>Streptophyta</taxon>
        <taxon>Embryophyta</taxon>
        <taxon>Tracheophyta</taxon>
        <taxon>Spermatophyta</taxon>
        <taxon>Magnoliopsida</taxon>
        <taxon>eudicotyledons</taxon>
        <taxon>Gunneridae</taxon>
        <taxon>Pentapetalae</taxon>
        <taxon>rosids</taxon>
        <taxon>fabids</taxon>
        <taxon>Fabales</taxon>
        <taxon>Fabaceae</taxon>
        <taxon>Papilionoideae</taxon>
        <taxon>50 kb inversion clade</taxon>
        <taxon>NPAAA clade</taxon>
        <taxon>Hologalegina</taxon>
        <taxon>IRL clade</taxon>
        <taxon>Trifolieae</taxon>
        <taxon>Trifolium</taxon>
    </lineage>
</organism>
<dbReference type="SUPFAM" id="SSF56726">
    <property type="entry name" value="DNA topoisomerase IV, alpha subunit"/>
    <property type="match status" value="1"/>
</dbReference>
<evidence type="ECO:0000313" key="4">
    <source>
        <dbReference type="Proteomes" id="UP000265520"/>
    </source>
</evidence>
<proteinExistence type="predicted"/>
<accession>A0A392MHH3</accession>
<dbReference type="EMBL" id="LXQA010010496">
    <property type="protein sequence ID" value="MCH86545.1"/>
    <property type="molecule type" value="Genomic_DNA"/>
</dbReference>
<feature type="region of interest" description="Disordered" evidence="1">
    <location>
        <begin position="1"/>
        <end position="38"/>
    </location>
</feature>
<sequence>MKSRRKIKARSSSSAVKTLTQPNIGRRDTASSSSAKAAASLNPLTQMSVSSSTCSQPTQNIFTSKQTTQTTINSEMEAGEMNLSAVNPPTQGDKPYFIADILLPSKTDKRYQEALEKLKPDRDIVTILKTSKTLTKRSKTETRQLPFSRPAPPPPPFSFPTGGGRMAIPQNIGRIEKMTTDGALFILLVSNSYVLIDLAHDLFPQRFPCIVLTAEAPPDFLIRMESELNLPVLALLDADPHSLEMLAFYGRSLKNLKWLGIRPSDIMAVSESSPRVVFPMNKKDIKTANMLLEKDAYVNNRPEWLYELGIMLEKKQKIEIECLTNWGVASYLTEVFLPMKLQQEDWI</sequence>
<dbReference type="GO" id="GO:0003677">
    <property type="term" value="F:DNA binding"/>
    <property type="evidence" value="ECO:0007669"/>
    <property type="project" value="InterPro"/>
</dbReference>
<dbReference type="GO" id="GO:0000228">
    <property type="term" value="C:nuclear chromosome"/>
    <property type="evidence" value="ECO:0007669"/>
    <property type="project" value="TreeGrafter"/>
</dbReference>
<feature type="region of interest" description="Disordered" evidence="1">
    <location>
        <begin position="135"/>
        <end position="162"/>
    </location>
</feature>
<feature type="domain" description="Topoisomerase 6 subunit A/Spo11 TOPRIM" evidence="2">
    <location>
        <begin position="185"/>
        <end position="341"/>
    </location>
</feature>
<evidence type="ECO:0000256" key="1">
    <source>
        <dbReference type="SAM" id="MobiDB-lite"/>
    </source>
</evidence>
<dbReference type="PANTHER" id="PTHR10848">
    <property type="entry name" value="MEIOTIC RECOMBINATION PROTEIN SPO11"/>
    <property type="match status" value="1"/>
</dbReference>
<dbReference type="GO" id="GO:0003918">
    <property type="term" value="F:DNA topoisomerase type II (double strand cut, ATP-hydrolyzing) activity"/>
    <property type="evidence" value="ECO:0007669"/>
    <property type="project" value="InterPro"/>
</dbReference>
<evidence type="ECO:0000313" key="3">
    <source>
        <dbReference type="EMBL" id="MCH86545.1"/>
    </source>
</evidence>
<dbReference type="GO" id="GO:0042138">
    <property type="term" value="P:meiotic DNA double-strand break formation"/>
    <property type="evidence" value="ECO:0007669"/>
    <property type="project" value="TreeGrafter"/>
</dbReference>
<reference evidence="3 4" key="1">
    <citation type="journal article" date="2018" name="Front. Plant Sci.">
        <title>Red Clover (Trifolium pratense) and Zigzag Clover (T. medium) - A Picture of Genomic Similarities and Differences.</title>
        <authorList>
            <person name="Dluhosova J."/>
            <person name="Istvanek J."/>
            <person name="Nedelnik J."/>
            <person name="Repkova J."/>
        </authorList>
    </citation>
    <scope>NUCLEOTIDE SEQUENCE [LARGE SCALE GENOMIC DNA]</scope>
    <source>
        <strain evidence="4">cv. 10/8</strain>
        <tissue evidence="3">Leaf</tissue>
    </source>
</reference>
<evidence type="ECO:0000259" key="2">
    <source>
        <dbReference type="Pfam" id="PF21180"/>
    </source>
</evidence>
<dbReference type="InterPro" id="IPR036078">
    <property type="entry name" value="Spo11/TopoVI_A_sf"/>
</dbReference>
<dbReference type="InterPro" id="IPR034136">
    <property type="entry name" value="TOPRIM_Topo6A/Spo11"/>
</dbReference>
<comment type="caution">
    <text evidence="3">The sequence shown here is derived from an EMBL/GenBank/DDBJ whole genome shotgun (WGS) entry which is preliminary data.</text>
</comment>
<keyword evidence="3" id="KW-0413">Isomerase</keyword>
<dbReference type="Pfam" id="PF21180">
    <property type="entry name" value="TOP6A-Spo11_Toprim"/>
    <property type="match status" value="1"/>
</dbReference>
<dbReference type="Gene3D" id="3.40.1360.10">
    <property type="match status" value="1"/>
</dbReference>
<name>A0A392MHH3_9FABA</name>
<keyword evidence="4" id="KW-1185">Reference proteome</keyword>
<dbReference type="PANTHER" id="PTHR10848:SF4">
    <property type="entry name" value="DNA TOPOISOMERASE 6 SUBUNIT A"/>
    <property type="match status" value="1"/>
</dbReference>
<dbReference type="GO" id="GO:0007131">
    <property type="term" value="P:reciprocal meiotic recombination"/>
    <property type="evidence" value="ECO:0007669"/>
    <property type="project" value="TreeGrafter"/>
</dbReference>
<gene>
    <name evidence="3" type="ORF">A2U01_0007403</name>
</gene>
<dbReference type="AlphaFoldDB" id="A0A392MHH3"/>
<feature type="compositionally biased region" description="Pro residues" evidence="1">
    <location>
        <begin position="149"/>
        <end position="158"/>
    </location>
</feature>
<protein>
    <submittedName>
        <fullName evidence="3">DNA topoisomerase 6 subunit A-like</fullName>
    </submittedName>
</protein>